<evidence type="ECO:0000313" key="2">
    <source>
        <dbReference type="Proteomes" id="UP000005615"/>
    </source>
</evidence>
<dbReference type="Proteomes" id="UP000005615">
    <property type="component" value="Unassembled WGS sequence"/>
</dbReference>
<organism evidence="1 2">
    <name type="scientific">Aequoribacter fuscus</name>
    <dbReference type="NCBI Taxonomy" id="2518989"/>
    <lineage>
        <taxon>Bacteria</taxon>
        <taxon>Pseudomonadati</taxon>
        <taxon>Pseudomonadota</taxon>
        <taxon>Gammaproteobacteria</taxon>
        <taxon>Cellvibrionales</taxon>
        <taxon>Halieaceae</taxon>
        <taxon>Aequoribacter</taxon>
    </lineage>
</organism>
<dbReference type="STRING" id="2518989.IMCC3088_430"/>
<comment type="caution">
    <text evidence="1">The sequence shown here is derived from an EMBL/GenBank/DDBJ whole genome shotgun (WGS) entry which is preliminary data.</text>
</comment>
<dbReference type="OrthoDB" id="5295180at2"/>
<name>F3KZM4_9GAMM</name>
<protein>
    <submittedName>
        <fullName evidence="1">Putative analog of CcoH</fullName>
    </submittedName>
</protein>
<dbReference type="AlphaFoldDB" id="F3KZM4"/>
<dbReference type="Pfam" id="PF05751">
    <property type="entry name" value="FixH"/>
    <property type="match status" value="1"/>
</dbReference>
<keyword evidence="2" id="KW-1185">Reference proteome</keyword>
<dbReference type="eggNOG" id="COG3198">
    <property type="taxonomic scope" value="Bacteria"/>
</dbReference>
<accession>F3KZM4</accession>
<reference evidence="1 2" key="1">
    <citation type="journal article" date="2011" name="J. Bacteriol.">
        <title>Genome sequence of strain IMCC3088, a proteorhodopsin-containing marine bacterium belonging to the OM60/NOR5 clade.</title>
        <authorList>
            <person name="Jang Y."/>
            <person name="Oh H.M."/>
            <person name="Kang I."/>
            <person name="Lee K."/>
            <person name="Yang S.J."/>
            <person name="Cho J.C."/>
        </authorList>
    </citation>
    <scope>NUCLEOTIDE SEQUENCE [LARGE SCALE GENOMIC DNA]</scope>
    <source>
        <strain evidence="1 2">IMCC3088</strain>
    </source>
</reference>
<gene>
    <name evidence="1" type="ORF">IMCC3088_430</name>
</gene>
<sequence>MSKPISSALSSQPWYKEFWPWFIIALLGTVVTASLITVSIAFRHADDLVVDDYYKVGLAINQRLEHREAAQRLGIHITLSLADEHVVLRTRNVAPSSELTLLLAHPMEADKDFSLALLPGPDGVFFATLPTQISRTWHWSVSGAEPEVWLVSGVIDEKAFSNGAP</sequence>
<dbReference type="EMBL" id="AEIG01000014">
    <property type="protein sequence ID" value="EGG30453.1"/>
    <property type="molecule type" value="Genomic_DNA"/>
</dbReference>
<proteinExistence type="predicted"/>
<evidence type="ECO:0000313" key="1">
    <source>
        <dbReference type="EMBL" id="EGG30453.1"/>
    </source>
</evidence>
<dbReference type="RefSeq" id="WP_009574865.1">
    <property type="nucleotide sequence ID" value="NZ_AEIG01000014.1"/>
</dbReference>
<dbReference type="InterPro" id="IPR008620">
    <property type="entry name" value="FixH"/>
</dbReference>